<evidence type="ECO:0000256" key="6">
    <source>
        <dbReference type="SAM" id="MobiDB-lite"/>
    </source>
</evidence>
<dbReference type="Proteomes" id="UP001056500">
    <property type="component" value="Chromosome"/>
</dbReference>
<comment type="subunit">
    <text evidence="5">Associates with stalled 50S ribosomal subunits. Binds to RqcP.</text>
</comment>
<evidence type="ECO:0000313" key="9">
    <source>
        <dbReference type="Proteomes" id="UP001056500"/>
    </source>
</evidence>
<dbReference type="PANTHER" id="PTHR15239">
    <property type="entry name" value="NUCLEAR EXPORT MEDIATOR FACTOR NEMF"/>
    <property type="match status" value="1"/>
</dbReference>
<feature type="domain" description="NFACT RNA-binding" evidence="7">
    <location>
        <begin position="454"/>
        <end position="541"/>
    </location>
</feature>
<organism evidence="8 9">
    <name type="scientific">Brevibacillus ruminantium</name>
    <dbReference type="NCBI Taxonomy" id="2950604"/>
    <lineage>
        <taxon>Bacteria</taxon>
        <taxon>Bacillati</taxon>
        <taxon>Bacillota</taxon>
        <taxon>Bacilli</taxon>
        <taxon>Bacillales</taxon>
        <taxon>Paenibacillaceae</taxon>
        <taxon>Brevibacillus</taxon>
    </lineage>
</organism>
<dbReference type="EMBL" id="CP098755">
    <property type="protein sequence ID" value="USG67649.1"/>
    <property type="molecule type" value="Genomic_DNA"/>
</dbReference>
<gene>
    <name evidence="5" type="primary">rqcH</name>
    <name evidence="8" type="ORF">NDK47_10385</name>
</gene>
<dbReference type="InterPro" id="IPR008532">
    <property type="entry name" value="NFACT_RNA-bd"/>
</dbReference>
<feature type="coiled-coil region" evidence="5">
    <location>
        <begin position="295"/>
        <end position="322"/>
    </location>
</feature>
<reference evidence="8" key="1">
    <citation type="submission" date="2022-06" db="EMBL/GenBank/DDBJ databases">
        <title>Genome sequencing of Brevibacillus sp. BB3-R1.</title>
        <authorList>
            <person name="Heo J."/>
            <person name="Lee D."/>
            <person name="Won M."/>
            <person name="Han B.-H."/>
            <person name="Hong S.-B."/>
            <person name="Kwon S.-W."/>
        </authorList>
    </citation>
    <scope>NUCLEOTIDE SEQUENCE</scope>
    <source>
        <strain evidence="8">BB3-R1</strain>
    </source>
</reference>
<evidence type="ECO:0000256" key="4">
    <source>
        <dbReference type="ARBA" id="ARBA00022917"/>
    </source>
</evidence>
<comment type="similarity">
    <text evidence="5">Belongs to the NEMF family.</text>
</comment>
<keyword evidence="5" id="KW-0175">Coiled coil</keyword>
<keyword evidence="3 5" id="KW-0694">RNA-binding</keyword>
<dbReference type="RefSeq" id="WP_251874748.1">
    <property type="nucleotide sequence ID" value="NZ_CP098755.1"/>
</dbReference>
<keyword evidence="2 5" id="KW-0699">rRNA-binding</keyword>
<feature type="region of interest" description="Disordered" evidence="6">
    <location>
        <begin position="431"/>
        <end position="452"/>
    </location>
</feature>
<comment type="function">
    <text evidence="5">Key component of the ribosome quality control system (RQC), a ribosome-associated complex that mediates the extraction of incompletely synthesized nascent chains from stalled ribosomes and their subsequent degradation. RqcH recruits Ala-charged tRNA, and with RqcP directs the elongation of stalled nascent chains on 50S ribosomal subunits, leading to non-templated C-terminal alanine extensions (Ala tail). The Ala tail promotes nascent chain degradation. May add between 1 and at least 8 Ala residues. Binds to stalled 50S ribosomal subunits.</text>
</comment>
<dbReference type="Gene3D" id="3.40.970.40">
    <property type="entry name" value="fibrinogen binding protein from staphylococcus aureus domain like"/>
    <property type="match status" value="1"/>
</dbReference>
<evidence type="ECO:0000256" key="1">
    <source>
        <dbReference type="ARBA" id="ARBA00022555"/>
    </source>
</evidence>
<dbReference type="Gene3D" id="1.10.8.50">
    <property type="match status" value="1"/>
</dbReference>
<keyword evidence="1 5" id="KW-0820">tRNA-binding</keyword>
<dbReference type="PANTHER" id="PTHR15239:SF6">
    <property type="entry name" value="RIBOSOME QUALITY CONTROL COMPLEX SUBUNIT NEMF"/>
    <property type="match status" value="1"/>
</dbReference>
<evidence type="ECO:0000313" key="8">
    <source>
        <dbReference type="EMBL" id="USG67649.1"/>
    </source>
</evidence>
<keyword evidence="9" id="KW-1185">Reference proteome</keyword>
<sequence length="583" mass="66614">MAFDGMVTRAVVHELKRFEGARIAKIHQPHNSDIVLQLRSQKETGRLLLSANPTYPRFHLTTEEFTNPLEAPMFCMLLRKHCEGGVIESIEQVDMERIVHLNIRSRDELGDTARRRIVVEIMGKHSNIILLDADTGVILDSAMHVTLALSQYRQVLPGRPYITPPSQEKHNPLQVSQQAFIQLLDWNGGRLDKQLVDTFTGISPLLAKEVLHRAGLPTREALWQAFSEVMQCAARHEYSPVTVMTKEKDYFHVFSLTHLNDAEITDYPTASVCLQSYFEGKAQRDTVKQKVHDLIRIVTNERNKNAKKIEKLEQTLLDAQEAEQFRLFGELITANMHLMKRGDRELVTVNWYDEAGGTVSIPLDPLKTPSENLQAYYKRYNKAKNSLSIVAEQISAAQEELIYLDGLLVQLEHATVLETEEIREELAEQGYVRNRQKRSSKKKKDQRPELDPYLSTHGTLILVGKNNKQNEYLTNKLASPGDTWLHTKDIPGSHVVIRSREFSEQTLIEAAILAAYYSKAQQGSQVPVDYTLIKHVKKPSGSKPGYVIYEQQRTLYVTPDERIIRQLKQNHRQYAMDANSKTT</sequence>
<evidence type="ECO:0000256" key="3">
    <source>
        <dbReference type="ARBA" id="ARBA00022884"/>
    </source>
</evidence>
<feature type="compositionally biased region" description="Basic residues" evidence="6">
    <location>
        <begin position="434"/>
        <end position="445"/>
    </location>
</feature>
<dbReference type="Gene3D" id="2.30.310.10">
    <property type="entry name" value="ibrinogen binding protein from staphylococcus aureus domain"/>
    <property type="match status" value="1"/>
</dbReference>
<name>A0ABY4WLV4_9BACL</name>
<evidence type="ECO:0000256" key="5">
    <source>
        <dbReference type="HAMAP-Rule" id="MF_00844"/>
    </source>
</evidence>
<evidence type="ECO:0000256" key="2">
    <source>
        <dbReference type="ARBA" id="ARBA00022730"/>
    </source>
</evidence>
<proteinExistence type="inferred from homology"/>
<evidence type="ECO:0000259" key="7">
    <source>
        <dbReference type="Pfam" id="PF05670"/>
    </source>
</evidence>
<dbReference type="Pfam" id="PF05833">
    <property type="entry name" value="NFACT_N"/>
    <property type="match status" value="1"/>
</dbReference>
<dbReference type="Pfam" id="PF05670">
    <property type="entry name" value="NFACT-R_1"/>
    <property type="match status" value="1"/>
</dbReference>
<accession>A0ABY4WLV4</accession>
<dbReference type="HAMAP" id="MF_00844_B">
    <property type="entry name" value="RqcH_B"/>
    <property type="match status" value="1"/>
</dbReference>
<keyword evidence="4 5" id="KW-0648">Protein biosynthesis</keyword>
<protein>
    <recommendedName>
        <fullName evidence="5">Rqc2 homolog RqcH</fullName>
        <shortName evidence="5">RqcH</shortName>
    </recommendedName>
</protein>
<dbReference type="InterPro" id="IPR051608">
    <property type="entry name" value="RQC_Subunit_NEMF"/>
</dbReference>
<dbReference type="InterPro" id="IPR043682">
    <property type="entry name" value="RqcH_bacterial"/>
</dbReference>